<evidence type="ECO:0000256" key="7">
    <source>
        <dbReference type="ARBA" id="ARBA00023224"/>
    </source>
</evidence>
<keyword evidence="7" id="KW-0807">Transducer</keyword>
<evidence type="ECO:0000256" key="5">
    <source>
        <dbReference type="ARBA" id="ARBA00023136"/>
    </source>
</evidence>
<keyword evidence="6" id="KW-0675">Receptor</keyword>
<proteinExistence type="predicted"/>
<dbReference type="OrthoDB" id="5962705at2759"/>
<evidence type="ECO:0000313" key="11">
    <source>
        <dbReference type="Proteomes" id="UP000001307"/>
    </source>
</evidence>
<evidence type="ECO:0000259" key="9">
    <source>
        <dbReference type="PROSITE" id="PS50262"/>
    </source>
</evidence>
<dbReference type="AlphaFoldDB" id="E4XST9"/>
<evidence type="ECO:0000256" key="8">
    <source>
        <dbReference type="SAM" id="Phobius"/>
    </source>
</evidence>
<dbReference type="InterPro" id="IPR017452">
    <property type="entry name" value="GPCR_Rhodpsn_7TM"/>
</dbReference>
<accession>E4XST9</accession>
<dbReference type="GO" id="GO:0004930">
    <property type="term" value="F:G protein-coupled receptor activity"/>
    <property type="evidence" value="ECO:0007669"/>
    <property type="project" value="UniProtKB-KW"/>
</dbReference>
<dbReference type="EMBL" id="FN653140">
    <property type="protein sequence ID" value="CBY12798.1"/>
    <property type="molecule type" value="Genomic_DNA"/>
</dbReference>
<dbReference type="GO" id="GO:0005886">
    <property type="term" value="C:plasma membrane"/>
    <property type="evidence" value="ECO:0007669"/>
    <property type="project" value="TreeGrafter"/>
</dbReference>
<feature type="transmembrane region" description="Helical" evidence="8">
    <location>
        <begin position="6"/>
        <end position="23"/>
    </location>
</feature>
<feature type="transmembrane region" description="Helical" evidence="8">
    <location>
        <begin position="43"/>
        <end position="65"/>
    </location>
</feature>
<protein>
    <recommendedName>
        <fullName evidence="9">G-protein coupled receptors family 1 profile domain-containing protein</fullName>
    </recommendedName>
</protein>
<keyword evidence="4" id="KW-0297">G-protein coupled receptor</keyword>
<evidence type="ECO:0000256" key="3">
    <source>
        <dbReference type="ARBA" id="ARBA00022989"/>
    </source>
</evidence>
<dbReference type="InterPro" id="IPR000276">
    <property type="entry name" value="GPCR_Rhodpsn"/>
</dbReference>
<dbReference type="Proteomes" id="UP000001307">
    <property type="component" value="Unassembled WGS sequence"/>
</dbReference>
<keyword evidence="5 8" id="KW-0472">Membrane</keyword>
<dbReference type="Pfam" id="PF00001">
    <property type="entry name" value="7tm_1"/>
    <property type="match status" value="1"/>
</dbReference>
<sequence>MLTYPIFYYLPFLVLVLSSCFIGKQLIQSSRRSKNWRKNRQAVVQLALVVISFIIGYLPNILYFLTTEHGKKDGYRVDYWMNLLCYVCLRLSECMNPFLYNVASTKMRRSSIRAVGKTLFFCFGFRWALWEKYEDQMIARAQRKCSITTGTTSLLFLDF</sequence>
<dbReference type="SUPFAM" id="SSF81321">
    <property type="entry name" value="Family A G protein-coupled receptor-like"/>
    <property type="match status" value="1"/>
</dbReference>
<keyword evidence="11" id="KW-1185">Reference proteome</keyword>
<keyword evidence="3 8" id="KW-1133">Transmembrane helix</keyword>
<feature type="domain" description="G-protein coupled receptors family 1 profile" evidence="9">
    <location>
        <begin position="1"/>
        <end position="100"/>
    </location>
</feature>
<dbReference type="PROSITE" id="PS50262">
    <property type="entry name" value="G_PROTEIN_RECEP_F1_2"/>
    <property type="match status" value="1"/>
</dbReference>
<comment type="subcellular location">
    <subcellularLocation>
        <location evidence="1">Membrane</location>
        <topology evidence="1">Multi-pass membrane protein</topology>
    </subcellularLocation>
</comment>
<dbReference type="Gene3D" id="1.20.1070.10">
    <property type="entry name" value="Rhodopsin 7-helix transmembrane proteins"/>
    <property type="match status" value="1"/>
</dbReference>
<feature type="transmembrane region" description="Helical" evidence="8">
    <location>
        <begin position="80"/>
        <end position="103"/>
    </location>
</feature>
<name>E4XST9_OIKDI</name>
<evidence type="ECO:0000256" key="1">
    <source>
        <dbReference type="ARBA" id="ARBA00004141"/>
    </source>
</evidence>
<evidence type="ECO:0000256" key="2">
    <source>
        <dbReference type="ARBA" id="ARBA00022692"/>
    </source>
</evidence>
<gene>
    <name evidence="10" type="ORF">GSOID_T00002857001</name>
</gene>
<dbReference type="PANTHER" id="PTHR24243:SF234">
    <property type="entry name" value="GROWTH HORMONE SECRETAGOGUE RECEPTOR TYPE 1-LIKE"/>
    <property type="match status" value="1"/>
</dbReference>
<keyword evidence="2 8" id="KW-0812">Transmembrane</keyword>
<evidence type="ECO:0000313" key="10">
    <source>
        <dbReference type="EMBL" id="CBY12798.1"/>
    </source>
</evidence>
<reference evidence="10" key="1">
    <citation type="journal article" date="2010" name="Science">
        <title>Plasticity of animal genome architecture unmasked by rapid evolution of a pelagic tunicate.</title>
        <authorList>
            <person name="Denoeud F."/>
            <person name="Henriet S."/>
            <person name="Mungpakdee S."/>
            <person name="Aury J.M."/>
            <person name="Da Silva C."/>
            <person name="Brinkmann H."/>
            <person name="Mikhaleva J."/>
            <person name="Olsen L.C."/>
            <person name="Jubin C."/>
            <person name="Canestro C."/>
            <person name="Bouquet J.M."/>
            <person name="Danks G."/>
            <person name="Poulain J."/>
            <person name="Campsteijn C."/>
            <person name="Adamski M."/>
            <person name="Cross I."/>
            <person name="Yadetie F."/>
            <person name="Muffato M."/>
            <person name="Louis A."/>
            <person name="Butcher S."/>
            <person name="Tsagkogeorga G."/>
            <person name="Konrad A."/>
            <person name="Singh S."/>
            <person name="Jensen M.F."/>
            <person name="Cong E.H."/>
            <person name="Eikeseth-Otteraa H."/>
            <person name="Noel B."/>
            <person name="Anthouard V."/>
            <person name="Porcel B.M."/>
            <person name="Kachouri-Lafond R."/>
            <person name="Nishino A."/>
            <person name="Ugolini M."/>
            <person name="Chourrout P."/>
            <person name="Nishida H."/>
            <person name="Aasland R."/>
            <person name="Huzurbazar S."/>
            <person name="Westhof E."/>
            <person name="Delsuc F."/>
            <person name="Lehrach H."/>
            <person name="Reinhardt R."/>
            <person name="Weissenbach J."/>
            <person name="Roy S.W."/>
            <person name="Artiguenave F."/>
            <person name="Postlethwait J.H."/>
            <person name="Manak J.R."/>
            <person name="Thompson E.M."/>
            <person name="Jaillon O."/>
            <person name="Du Pasquier L."/>
            <person name="Boudinot P."/>
            <person name="Liberles D.A."/>
            <person name="Volff J.N."/>
            <person name="Philippe H."/>
            <person name="Lenhard B."/>
            <person name="Roest Crollius H."/>
            <person name="Wincker P."/>
            <person name="Chourrout D."/>
        </authorList>
    </citation>
    <scope>NUCLEOTIDE SEQUENCE [LARGE SCALE GENOMIC DNA]</scope>
</reference>
<evidence type="ECO:0000256" key="4">
    <source>
        <dbReference type="ARBA" id="ARBA00023040"/>
    </source>
</evidence>
<dbReference type="PANTHER" id="PTHR24243">
    <property type="entry name" value="G-PROTEIN COUPLED RECEPTOR"/>
    <property type="match status" value="1"/>
</dbReference>
<dbReference type="InParanoid" id="E4XST9"/>
<evidence type="ECO:0000256" key="6">
    <source>
        <dbReference type="ARBA" id="ARBA00023170"/>
    </source>
</evidence>
<organism evidence="10">
    <name type="scientific">Oikopleura dioica</name>
    <name type="common">Tunicate</name>
    <dbReference type="NCBI Taxonomy" id="34765"/>
    <lineage>
        <taxon>Eukaryota</taxon>
        <taxon>Metazoa</taxon>
        <taxon>Chordata</taxon>
        <taxon>Tunicata</taxon>
        <taxon>Appendicularia</taxon>
        <taxon>Copelata</taxon>
        <taxon>Oikopleuridae</taxon>
        <taxon>Oikopleura</taxon>
    </lineage>
</organism>